<dbReference type="Pfam" id="PF19804">
    <property type="entry name" value="DUF6287"/>
    <property type="match status" value="1"/>
</dbReference>
<comment type="caution">
    <text evidence="4">The sequence shown here is derived from an EMBL/GenBank/DDBJ whole genome shotgun (WGS) entry which is preliminary data.</text>
</comment>
<proteinExistence type="predicted"/>
<feature type="domain" description="DUF6287" evidence="3">
    <location>
        <begin position="138"/>
        <end position="167"/>
    </location>
</feature>
<sequence>MKKVHLSLVCLAVLILFSGCWKEESKSQQVESVPKTSQSSRPSQSKSSTSKSSSTASSSNQTESSQTVEKLQENQVDSSTELSEDASLNSAVETVPESSMEETVVSDGAVAEQTTTPAPQGGEVASLSAQEDGTPSALNQLISGDYSAIAGTWSDNLGNSVVVDAGGEVQMVYADGRILTYHIIEGTGALQGIHVYQASMGDPSGTASVPDLRYTASQSGQDSLYLVPRGTEVGFNTLYRT</sequence>
<dbReference type="EMBL" id="JBEPLN010000011">
    <property type="protein sequence ID" value="MET3634239.1"/>
    <property type="molecule type" value="Genomic_DNA"/>
</dbReference>
<evidence type="ECO:0000256" key="2">
    <source>
        <dbReference type="SAM" id="SignalP"/>
    </source>
</evidence>
<feature type="signal peptide" evidence="2">
    <location>
        <begin position="1"/>
        <end position="22"/>
    </location>
</feature>
<evidence type="ECO:0000259" key="3">
    <source>
        <dbReference type="Pfam" id="PF19804"/>
    </source>
</evidence>
<dbReference type="PROSITE" id="PS51257">
    <property type="entry name" value="PROKAR_LIPOPROTEIN"/>
    <property type="match status" value="1"/>
</dbReference>
<gene>
    <name evidence="4" type="ORF">ABID28_000876</name>
</gene>
<feature type="region of interest" description="Disordered" evidence="1">
    <location>
        <begin position="27"/>
        <end position="132"/>
    </location>
</feature>
<feature type="chain" id="PRO_5046357266" evidence="2">
    <location>
        <begin position="23"/>
        <end position="241"/>
    </location>
</feature>
<evidence type="ECO:0000313" key="5">
    <source>
        <dbReference type="Proteomes" id="UP001549037"/>
    </source>
</evidence>
<evidence type="ECO:0000313" key="4">
    <source>
        <dbReference type="EMBL" id="MET3634239.1"/>
    </source>
</evidence>
<dbReference type="InterPro" id="IPR046254">
    <property type="entry name" value="DUF6287"/>
</dbReference>
<name>A0ABV2JEP0_9STRE</name>
<organism evidence="4 5">
    <name type="scientific">Streptococcus porcorum</name>
    <dbReference type="NCBI Taxonomy" id="701526"/>
    <lineage>
        <taxon>Bacteria</taxon>
        <taxon>Bacillati</taxon>
        <taxon>Bacillota</taxon>
        <taxon>Bacilli</taxon>
        <taxon>Lactobacillales</taxon>
        <taxon>Streptococcaceae</taxon>
        <taxon>Streptococcus</taxon>
    </lineage>
</organism>
<feature type="compositionally biased region" description="Polar residues" evidence="1">
    <location>
        <begin position="73"/>
        <end position="92"/>
    </location>
</feature>
<dbReference type="Proteomes" id="UP001549037">
    <property type="component" value="Unassembled WGS sequence"/>
</dbReference>
<feature type="compositionally biased region" description="Low complexity" evidence="1">
    <location>
        <begin position="35"/>
        <end position="67"/>
    </location>
</feature>
<evidence type="ECO:0000256" key="1">
    <source>
        <dbReference type="SAM" id="MobiDB-lite"/>
    </source>
</evidence>
<accession>A0ABV2JEP0</accession>
<keyword evidence="2" id="KW-0732">Signal</keyword>
<dbReference type="RefSeq" id="WP_354368427.1">
    <property type="nucleotide sequence ID" value="NZ_JBEPLN010000011.1"/>
</dbReference>
<keyword evidence="5" id="KW-1185">Reference proteome</keyword>
<protein>
    <submittedName>
        <fullName evidence="4">Cytoskeletal protein RodZ</fullName>
    </submittedName>
</protein>
<reference evidence="4 5" key="1">
    <citation type="submission" date="2024-06" db="EMBL/GenBank/DDBJ databases">
        <title>Genomic Encyclopedia of Type Strains, Phase IV (KMG-IV): sequencing the most valuable type-strain genomes for metagenomic binning, comparative biology and taxonomic classification.</title>
        <authorList>
            <person name="Goeker M."/>
        </authorList>
    </citation>
    <scope>NUCLEOTIDE SEQUENCE [LARGE SCALE GENOMIC DNA]</scope>
    <source>
        <strain evidence="4 5">DSM 28302</strain>
    </source>
</reference>